<dbReference type="InterPro" id="IPR011991">
    <property type="entry name" value="ArsR-like_HTH"/>
</dbReference>
<dbReference type="Gene3D" id="1.10.10.10">
    <property type="entry name" value="Winged helix-like DNA-binding domain superfamily/Winged helix DNA-binding domain"/>
    <property type="match status" value="1"/>
</dbReference>
<dbReference type="InterPro" id="IPR036390">
    <property type="entry name" value="WH_DNA-bd_sf"/>
</dbReference>
<accession>A0A2G1XGU0</accession>
<keyword evidence="2" id="KW-0238">DNA-binding</keyword>
<reference evidence="5 6" key="1">
    <citation type="journal article" date="2017" name="Biochemistry">
        <title>Identification of the Biosynthetic Pathway for the Antibiotic Bicyclomycin.</title>
        <authorList>
            <person name="Patteson J."/>
            <person name="Cai W."/>
            <person name="Johnson R.A."/>
            <person name="Santa Maria K."/>
            <person name="Li B."/>
        </authorList>
    </citation>
    <scope>NUCLEOTIDE SEQUENCE [LARGE SCALE GENOMIC DNA]</scope>
    <source>
        <strain evidence="5 6">ATCC 21532</strain>
    </source>
</reference>
<dbReference type="InterPro" id="IPR045981">
    <property type="entry name" value="DUF5937"/>
</dbReference>
<evidence type="ECO:0000259" key="4">
    <source>
        <dbReference type="PROSITE" id="PS50987"/>
    </source>
</evidence>
<evidence type="ECO:0000313" key="6">
    <source>
        <dbReference type="Proteomes" id="UP000222531"/>
    </source>
</evidence>
<dbReference type="Proteomes" id="UP000222531">
    <property type="component" value="Unassembled WGS sequence"/>
</dbReference>
<dbReference type="InterPro" id="IPR001845">
    <property type="entry name" value="HTH_ArsR_DNA-bd_dom"/>
</dbReference>
<organism evidence="5 6">
    <name type="scientific">Streptomyces cinnamoneus</name>
    <name type="common">Streptoverticillium cinnamoneum</name>
    <dbReference type="NCBI Taxonomy" id="53446"/>
    <lineage>
        <taxon>Bacteria</taxon>
        <taxon>Bacillati</taxon>
        <taxon>Actinomycetota</taxon>
        <taxon>Actinomycetes</taxon>
        <taxon>Kitasatosporales</taxon>
        <taxon>Streptomycetaceae</taxon>
        <taxon>Streptomyces</taxon>
        <taxon>Streptomyces cinnamoneus group</taxon>
    </lineage>
</organism>
<gene>
    <name evidence="5" type="ORF">BLA24_16490</name>
</gene>
<dbReference type="CDD" id="cd00090">
    <property type="entry name" value="HTH_ARSR"/>
    <property type="match status" value="1"/>
</dbReference>
<dbReference type="PRINTS" id="PR00778">
    <property type="entry name" value="HTHARSR"/>
</dbReference>
<dbReference type="SUPFAM" id="SSF46785">
    <property type="entry name" value="Winged helix' DNA-binding domain"/>
    <property type="match status" value="1"/>
</dbReference>
<dbReference type="OrthoDB" id="3396564at2"/>
<evidence type="ECO:0000313" key="5">
    <source>
        <dbReference type="EMBL" id="PHQ50446.1"/>
    </source>
</evidence>
<dbReference type="Pfam" id="PF12840">
    <property type="entry name" value="HTH_20"/>
    <property type="match status" value="1"/>
</dbReference>
<comment type="caution">
    <text evidence="5">The sequence shown here is derived from an EMBL/GenBank/DDBJ whole genome shotgun (WGS) entry which is preliminary data.</text>
</comment>
<dbReference type="GO" id="GO:0003677">
    <property type="term" value="F:DNA binding"/>
    <property type="evidence" value="ECO:0007669"/>
    <property type="project" value="UniProtKB-KW"/>
</dbReference>
<dbReference type="PANTHER" id="PTHR33154:SF33">
    <property type="entry name" value="TRANSCRIPTIONAL REPRESSOR SDPR"/>
    <property type="match status" value="1"/>
</dbReference>
<name>A0A2G1XGU0_STRCJ</name>
<keyword evidence="3" id="KW-0804">Transcription</keyword>
<proteinExistence type="predicted"/>
<dbReference type="InterPro" id="IPR036388">
    <property type="entry name" value="WH-like_DNA-bd_sf"/>
</dbReference>
<keyword evidence="6" id="KW-1185">Reference proteome</keyword>
<dbReference type="SMART" id="SM00418">
    <property type="entry name" value="HTH_ARSR"/>
    <property type="match status" value="1"/>
</dbReference>
<evidence type="ECO:0000256" key="3">
    <source>
        <dbReference type="ARBA" id="ARBA00023163"/>
    </source>
</evidence>
<dbReference type="NCBIfam" id="NF033788">
    <property type="entry name" value="HTH_metalloreg"/>
    <property type="match status" value="1"/>
</dbReference>
<evidence type="ECO:0000256" key="2">
    <source>
        <dbReference type="ARBA" id="ARBA00023125"/>
    </source>
</evidence>
<sequence length="372" mass="40765">MSVTIDIAGLPPERLVFRPSPLLELCTALHALAEPGHHPGLHGWTTATSSALKPELADRLCEADFLWTSTFSDIALPFAALPDTQGQPGATLAEDLDMLDRLSDELFVDAAMEISCTSRYGSGAPSPLVDAEAREQALERATARGPRPLSFAKRLLDDPPAVRAWMRRLFEDCAEAFFHDIWQRVRVQLAADARHKTEVLRHKGLAEALAEVSSAVTLADDGSRIHVDKLGSGRTTALDPAVGPGVTFVPSSFGWPHLWVLHARSWRPVVHYPVAAPELPGPRSLDLLTLRLEALSHPMRIRMCRYLARASYTTGELAAAHDISAPEVSRHIAVMKKAGLVTTRRRGRYVMHQLDVTVVARLGSDFLEGVLR</sequence>
<dbReference type="EMBL" id="NHZO01000148">
    <property type="protein sequence ID" value="PHQ50446.1"/>
    <property type="molecule type" value="Genomic_DNA"/>
</dbReference>
<dbReference type="GO" id="GO:0003700">
    <property type="term" value="F:DNA-binding transcription factor activity"/>
    <property type="evidence" value="ECO:0007669"/>
    <property type="project" value="InterPro"/>
</dbReference>
<dbReference type="Pfam" id="PF19361">
    <property type="entry name" value="DUF5937"/>
    <property type="match status" value="1"/>
</dbReference>
<dbReference type="InterPro" id="IPR051081">
    <property type="entry name" value="HTH_MetalResp_TranReg"/>
</dbReference>
<dbReference type="AlphaFoldDB" id="A0A2G1XGU0"/>
<dbReference type="PROSITE" id="PS50987">
    <property type="entry name" value="HTH_ARSR_2"/>
    <property type="match status" value="1"/>
</dbReference>
<feature type="domain" description="HTH arsR-type" evidence="4">
    <location>
        <begin position="280"/>
        <end position="372"/>
    </location>
</feature>
<dbReference type="FunFam" id="1.10.10.10:FF:000561">
    <property type="entry name" value="ArsR family transcriptional regulator"/>
    <property type="match status" value="1"/>
</dbReference>
<protein>
    <submittedName>
        <fullName evidence="5">Transcriptional regulator</fullName>
    </submittedName>
</protein>
<keyword evidence="1" id="KW-0805">Transcription regulation</keyword>
<evidence type="ECO:0000256" key="1">
    <source>
        <dbReference type="ARBA" id="ARBA00023015"/>
    </source>
</evidence>
<dbReference type="RefSeq" id="WP_099199749.1">
    <property type="nucleotide sequence ID" value="NZ_JBIRXA010000013.1"/>
</dbReference>
<dbReference type="PANTHER" id="PTHR33154">
    <property type="entry name" value="TRANSCRIPTIONAL REGULATOR, ARSR FAMILY"/>
    <property type="match status" value="1"/>
</dbReference>